<sequence>MTVTVKSPGMAKQPWMLWEPRISTGLLGFYLLGNGADYGPKNHAGGGPDLEPIGAPVFRDGYVSCVGGSAFLDTLIADRADGSFAIVARRTSANTGSADSPIYVGNYSAGTNLGGASLYATASGSSKTTRGGALYTDSGGTVETTTVAAADAKWRLLIFRWKSGTGHKIFDLTDGVSDGKSKTTARLLSPFSFRIGGGVDTFLGSCDVCFSAIYGRSLEDAEVASTGGIVLDARQYASEFGITV</sequence>
<evidence type="ECO:0000313" key="1">
    <source>
        <dbReference type="EMBL" id="GLK66998.1"/>
    </source>
</evidence>
<reference evidence="1" key="2">
    <citation type="submission" date="2023-01" db="EMBL/GenBank/DDBJ databases">
        <authorList>
            <person name="Sun Q."/>
            <person name="Evtushenko L."/>
        </authorList>
    </citation>
    <scope>NUCLEOTIDE SEQUENCE</scope>
    <source>
        <strain evidence="1">VKM B-2347</strain>
    </source>
</reference>
<reference evidence="1" key="1">
    <citation type="journal article" date="2014" name="Int. J. Syst. Evol. Microbiol.">
        <title>Complete genome sequence of Corynebacterium casei LMG S-19264T (=DSM 44701T), isolated from a smear-ripened cheese.</title>
        <authorList>
            <consortium name="US DOE Joint Genome Institute (JGI-PGF)"/>
            <person name="Walter F."/>
            <person name="Albersmeier A."/>
            <person name="Kalinowski J."/>
            <person name="Ruckert C."/>
        </authorList>
    </citation>
    <scope>NUCLEOTIDE SEQUENCE</scope>
    <source>
        <strain evidence="1">VKM B-2347</strain>
    </source>
</reference>
<organism evidence="1 2">
    <name type="scientific">Hansschlegelia plantiphila</name>
    <dbReference type="NCBI Taxonomy" id="374655"/>
    <lineage>
        <taxon>Bacteria</taxon>
        <taxon>Pseudomonadati</taxon>
        <taxon>Pseudomonadota</taxon>
        <taxon>Alphaproteobacteria</taxon>
        <taxon>Hyphomicrobiales</taxon>
        <taxon>Methylopilaceae</taxon>
        <taxon>Hansschlegelia</taxon>
    </lineage>
</organism>
<dbReference type="RefSeq" id="WP_271167266.1">
    <property type="nucleotide sequence ID" value="NZ_BSFI01000003.1"/>
</dbReference>
<proteinExistence type="predicted"/>
<keyword evidence="2" id="KW-1185">Reference proteome</keyword>
<accession>A0A9W6J065</accession>
<dbReference type="AlphaFoldDB" id="A0A9W6J065"/>
<dbReference type="Proteomes" id="UP001143372">
    <property type="component" value="Unassembled WGS sequence"/>
</dbReference>
<evidence type="ECO:0000313" key="2">
    <source>
        <dbReference type="Proteomes" id="UP001143372"/>
    </source>
</evidence>
<gene>
    <name evidence="1" type="ORF">GCM10008179_06360</name>
</gene>
<name>A0A9W6J065_9HYPH</name>
<comment type="caution">
    <text evidence="1">The sequence shown here is derived from an EMBL/GenBank/DDBJ whole genome shotgun (WGS) entry which is preliminary data.</text>
</comment>
<protein>
    <submittedName>
        <fullName evidence="1">Uncharacterized protein</fullName>
    </submittedName>
</protein>
<dbReference type="EMBL" id="BSFI01000003">
    <property type="protein sequence ID" value="GLK66998.1"/>
    <property type="molecule type" value="Genomic_DNA"/>
</dbReference>